<dbReference type="Pfam" id="PF07167">
    <property type="entry name" value="PhaC_N"/>
    <property type="match status" value="1"/>
</dbReference>
<feature type="domain" description="Poly-beta-hydroxybutyrate polymerase N-terminal" evidence="4">
    <location>
        <begin position="112"/>
        <end position="281"/>
    </location>
</feature>
<dbReference type="RefSeq" id="WP_058443493.1">
    <property type="nucleotide sequence ID" value="NZ_CAAAHT010000009.1"/>
</dbReference>
<dbReference type="Gene3D" id="3.40.50.1820">
    <property type="entry name" value="alpha/beta hydrolase"/>
    <property type="match status" value="1"/>
</dbReference>
<dbReference type="SUPFAM" id="SSF53474">
    <property type="entry name" value="alpha/beta-Hydrolases"/>
    <property type="match status" value="1"/>
</dbReference>
<protein>
    <submittedName>
        <fullName evidence="7">Polyhydroxyalkanoic acid synthase</fullName>
        <ecNumber evidence="7">2.3.1.-</ecNumber>
    </submittedName>
    <submittedName>
        <fullName evidence="6">Polyhydroxyalkanoic synthase</fullName>
    </submittedName>
</protein>
<evidence type="ECO:0000256" key="2">
    <source>
        <dbReference type="ARBA" id="ARBA00023315"/>
    </source>
</evidence>
<name>A0A0W0U727_9GAMM</name>
<dbReference type="OrthoDB" id="7208816at2"/>
<dbReference type="GO" id="GO:0042619">
    <property type="term" value="P:poly-hydroxybutyrate biosynthetic process"/>
    <property type="evidence" value="ECO:0007669"/>
    <property type="project" value="InterPro"/>
</dbReference>
<dbReference type="Proteomes" id="UP000054698">
    <property type="component" value="Unassembled WGS sequence"/>
</dbReference>
<evidence type="ECO:0000313" key="9">
    <source>
        <dbReference type="Proteomes" id="UP000251942"/>
    </source>
</evidence>
<dbReference type="InterPro" id="IPR010941">
    <property type="entry name" value="PhaC_N"/>
</dbReference>
<dbReference type="InterPro" id="IPR022211">
    <property type="entry name" value="PHBC_N"/>
</dbReference>
<gene>
    <name evidence="6" type="primary">phbC</name>
    <name evidence="7" type="synonym">phbC_1</name>
    <name evidence="6" type="ORF">Lfee_0271</name>
    <name evidence="7" type="ORF">NCTC12022_02194</name>
</gene>
<accession>A0A0W0U727</accession>
<dbReference type="PANTHER" id="PTHR36837:SF5">
    <property type="entry name" value="POLY-3-HYDROXYBUTYRATE SYNTHASE"/>
    <property type="match status" value="1"/>
</dbReference>
<keyword evidence="2 7" id="KW-0012">Acyltransferase</keyword>
<evidence type="ECO:0000313" key="6">
    <source>
        <dbReference type="EMBL" id="KTD03870.1"/>
    </source>
</evidence>
<dbReference type="PATRIC" id="fig|453.4.peg.297"/>
<dbReference type="InterPro" id="IPR051321">
    <property type="entry name" value="PHA/PHB_synthase"/>
</dbReference>
<sequence length="598" mass="67778">MAGSKNKTSKVRRLSKSRPTTIIPGYPERASSFKEASELVVFFNLFDQFFQANLAKISAGISPAALSTAYFSWLAQLALCPGRLTELALYPLLHTEDCGNKILCETRPGNGRDVRFHTENWESLPWRFWAEGFLQIEDWWRRATTDIPGLPEHVERTVAFCIRQIMDALSPSNFVLTNPNLFYETIRSNGLNLIHGTKLALQDTLERLIGSPPAGIEHFIPGKTVAITPGKIVFRNHLIELIQYKPQTQTVFREPLLILPAWIMKYYILDLSPKNSMVNWFVSKGHTVYIVSWRNPDSKDRNLGLDDYYRLGAMAAIDAVSTIQPKTKINLMGYCLGGTLAMITAAAMARNGDERLNSLVLLAAQGDFSEAGELMLFITESQVSFLKNMMWGQGYLDTKQMAGSFQMLRSYDLIWSKMVHDYMAGTQRGLIDLLAWNADATRMPYKMHSEYLEKLFLDNDFSAGRFKVEGMPVVAANIHLPAFIVSTEKDHVAPWRSVYKIHLMINDDITFVLTEGGHNAGIVSEPGRKNRTYRIHRHKKDTTYIDPTNWLEIATIKHGSWWLALHHWLVQHSSTTRVSPPKLPDSLPAAPGRYVLQK</sequence>
<proteinExistence type="predicted"/>
<reference evidence="6 8" key="1">
    <citation type="submission" date="2015-11" db="EMBL/GenBank/DDBJ databases">
        <title>Genomic analysis of 38 Legionella species identifies large and diverse effector repertoires.</title>
        <authorList>
            <person name="Burstein D."/>
            <person name="Amaro F."/>
            <person name="Zusman T."/>
            <person name="Lifshitz Z."/>
            <person name="Cohen O."/>
            <person name="Gilbert J.A."/>
            <person name="Pupko T."/>
            <person name="Shuman H.A."/>
            <person name="Segal G."/>
        </authorList>
    </citation>
    <scope>NUCLEOTIDE SEQUENCE [LARGE SCALE GENOMIC DNA]</scope>
    <source>
        <strain evidence="6 8">WO-44C</strain>
    </source>
</reference>
<dbReference type="EMBL" id="LNYB01000012">
    <property type="protein sequence ID" value="KTD03870.1"/>
    <property type="molecule type" value="Genomic_DNA"/>
</dbReference>
<keyword evidence="1 7" id="KW-0808">Transferase</keyword>
<reference evidence="7 9" key="2">
    <citation type="submission" date="2018-06" db="EMBL/GenBank/DDBJ databases">
        <authorList>
            <consortium name="Pathogen Informatics"/>
            <person name="Doyle S."/>
        </authorList>
    </citation>
    <scope>NUCLEOTIDE SEQUENCE [LARGE SCALE GENOMIC DNA]</scope>
    <source>
        <strain evidence="7 9">NCTC12022</strain>
    </source>
</reference>
<evidence type="ECO:0000259" key="4">
    <source>
        <dbReference type="Pfam" id="PF07167"/>
    </source>
</evidence>
<dbReference type="STRING" id="453.Lfee_0271"/>
<dbReference type="Pfam" id="PF00975">
    <property type="entry name" value="Thioesterase"/>
    <property type="match status" value="1"/>
</dbReference>
<dbReference type="PANTHER" id="PTHR36837">
    <property type="entry name" value="POLY(3-HYDROXYALKANOATE) POLYMERASE SUBUNIT PHAC"/>
    <property type="match status" value="1"/>
</dbReference>
<evidence type="ECO:0000256" key="1">
    <source>
        <dbReference type="ARBA" id="ARBA00022679"/>
    </source>
</evidence>
<dbReference type="Proteomes" id="UP000251942">
    <property type="component" value="Unassembled WGS sequence"/>
</dbReference>
<evidence type="ECO:0000313" key="7">
    <source>
        <dbReference type="EMBL" id="SPX61454.1"/>
    </source>
</evidence>
<dbReference type="InterPro" id="IPR029058">
    <property type="entry name" value="AB_hydrolase_fold"/>
</dbReference>
<dbReference type="EC" id="2.3.1.-" evidence="7"/>
<dbReference type="Pfam" id="PF12551">
    <property type="entry name" value="PHBC_N"/>
    <property type="match status" value="1"/>
</dbReference>
<organism evidence="6 8">
    <name type="scientific">Legionella feeleii</name>
    <dbReference type="NCBI Taxonomy" id="453"/>
    <lineage>
        <taxon>Bacteria</taxon>
        <taxon>Pseudomonadati</taxon>
        <taxon>Pseudomonadota</taxon>
        <taxon>Gammaproteobacteria</taxon>
        <taxon>Legionellales</taxon>
        <taxon>Legionellaceae</taxon>
        <taxon>Legionella</taxon>
    </lineage>
</organism>
<feature type="domain" description="Thioesterase" evidence="3">
    <location>
        <begin position="315"/>
        <end position="371"/>
    </location>
</feature>
<evidence type="ECO:0000259" key="5">
    <source>
        <dbReference type="Pfam" id="PF12551"/>
    </source>
</evidence>
<evidence type="ECO:0000259" key="3">
    <source>
        <dbReference type="Pfam" id="PF00975"/>
    </source>
</evidence>
<evidence type="ECO:0000313" key="8">
    <source>
        <dbReference type="Proteomes" id="UP000054698"/>
    </source>
</evidence>
<dbReference type="EMBL" id="UASS01000022">
    <property type="protein sequence ID" value="SPX61454.1"/>
    <property type="molecule type" value="Genomic_DNA"/>
</dbReference>
<keyword evidence="8" id="KW-1185">Reference proteome</keyword>
<feature type="domain" description="Poly-beta-hydroxybutyrate polymerase N-terminal" evidence="5">
    <location>
        <begin position="44"/>
        <end position="83"/>
    </location>
</feature>
<dbReference type="InterPro" id="IPR001031">
    <property type="entry name" value="Thioesterase"/>
</dbReference>
<dbReference type="AlphaFoldDB" id="A0A0W0U727"/>
<dbReference type="GO" id="GO:0016746">
    <property type="term" value="F:acyltransferase activity"/>
    <property type="evidence" value="ECO:0007669"/>
    <property type="project" value="UniProtKB-KW"/>
</dbReference>